<dbReference type="SMART" id="SM00054">
    <property type="entry name" value="EFh"/>
    <property type="match status" value="1"/>
</dbReference>
<keyword evidence="15" id="KW-0206">Cytoskeleton</keyword>
<dbReference type="GO" id="GO:0010008">
    <property type="term" value="C:endosome membrane"/>
    <property type="evidence" value="ECO:0007669"/>
    <property type="project" value="UniProtKB-SubCell"/>
</dbReference>
<dbReference type="PROSITE" id="PS50031">
    <property type="entry name" value="EH"/>
    <property type="match status" value="2"/>
</dbReference>
<dbReference type="InterPro" id="IPR025604">
    <property type="entry name" value="End3"/>
</dbReference>
<evidence type="ECO:0000256" key="5">
    <source>
        <dbReference type="ARBA" id="ARBA00011159"/>
    </source>
</evidence>
<evidence type="ECO:0000256" key="14">
    <source>
        <dbReference type="ARBA" id="ARBA00023203"/>
    </source>
</evidence>
<evidence type="ECO:0000256" key="19">
    <source>
        <dbReference type="SAM" id="MobiDB-lite"/>
    </source>
</evidence>
<dbReference type="SUPFAM" id="SSF47473">
    <property type="entry name" value="EF-hand"/>
    <property type="match status" value="2"/>
</dbReference>
<evidence type="ECO:0000256" key="4">
    <source>
        <dbReference type="ARBA" id="ARBA00009909"/>
    </source>
</evidence>
<comment type="function">
    <text evidence="16">Component of the PAN1 actin cytoskeleton-regulatory complex required for the internalization of endosomes during actin-coupled endocytosis. The complex links the site of endocytosis to the cell membrane-associated actin cytoskeleton. Mediates uptake of external molecules and vacuolar degradation of plasma membrane proteins. Plays a role in the proper organization of the cell membrane-associated actin cytoskeleton and promotes its destabilization.</text>
</comment>
<dbReference type="Proteomes" id="UP001276659">
    <property type="component" value="Unassembled WGS sequence"/>
</dbReference>
<proteinExistence type="inferred from homology"/>
<organism evidence="22 23">
    <name type="scientific">Lepraria neglecta</name>
    <dbReference type="NCBI Taxonomy" id="209136"/>
    <lineage>
        <taxon>Eukaryota</taxon>
        <taxon>Fungi</taxon>
        <taxon>Dikarya</taxon>
        <taxon>Ascomycota</taxon>
        <taxon>Pezizomycotina</taxon>
        <taxon>Lecanoromycetes</taxon>
        <taxon>OSLEUM clade</taxon>
        <taxon>Lecanoromycetidae</taxon>
        <taxon>Lecanorales</taxon>
        <taxon>Lecanorineae</taxon>
        <taxon>Stereocaulaceae</taxon>
        <taxon>Lepraria</taxon>
    </lineage>
</organism>
<feature type="compositionally biased region" description="Polar residues" evidence="19">
    <location>
        <begin position="282"/>
        <end position="293"/>
    </location>
</feature>
<evidence type="ECO:0000256" key="17">
    <source>
        <dbReference type="ARBA" id="ARBA00029684"/>
    </source>
</evidence>
<dbReference type="PROSITE" id="PS00018">
    <property type="entry name" value="EF_HAND_1"/>
    <property type="match status" value="1"/>
</dbReference>
<evidence type="ECO:0000256" key="10">
    <source>
        <dbReference type="ARBA" id="ARBA00022753"/>
    </source>
</evidence>
<feature type="domain" description="EH" evidence="20">
    <location>
        <begin position="143"/>
        <end position="231"/>
    </location>
</feature>
<dbReference type="SMART" id="SM00027">
    <property type="entry name" value="EH"/>
    <property type="match status" value="2"/>
</dbReference>
<dbReference type="InterPro" id="IPR000261">
    <property type="entry name" value="EH_dom"/>
</dbReference>
<keyword evidence="14" id="KW-0009">Actin-binding</keyword>
<evidence type="ECO:0000256" key="13">
    <source>
        <dbReference type="ARBA" id="ARBA00023136"/>
    </source>
</evidence>
<evidence type="ECO:0000256" key="2">
    <source>
        <dbReference type="ARBA" id="ARBA00004134"/>
    </source>
</evidence>
<evidence type="ECO:0000259" key="20">
    <source>
        <dbReference type="PROSITE" id="PS50031"/>
    </source>
</evidence>
<dbReference type="InterPro" id="IPR011992">
    <property type="entry name" value="EF-hand-dom_pair"/>
</dbReference>
<feature type="domain" description="EH" evidence="20">
    <location>
        <begin position="10"/>
        <end position="100"/>
    </location>
</feature>
<keyword evidence="6" id="KW-1003">Cell membrane</keyword>
<dbReference type="CDD" id="cd00052">
    <property type="entry name" value="EH"/>
    <property type="match status" value="1"/>
</dbReference>
<gene>
    <name evidence="22" type="primary">END3</name>
    <name evidence="22" type="ORF">OEA41_006237</name>
</gene>
<keyword evidence="10" id="KW-0967">Endosome</keyword>
<dbReference type="GO" id="GO:0016197">
    <property type="term" value="P:endosomal transport"/>
    <property type="evidence" value="ECO:0007669"/>
    <property type="project" value="TreeGrafter"/>
</dbReference>
<dbReference type="GO" id="GO:0003779">
    <property type="term" value="F:actin binding"/>
    <property type="evidence" value="ECO:0007669"/>
    <property type="project" value="UniProtKB-KW"/>
</dbReference>
<evidence type="ECO:0000256" key="16">
    <source>
        <dbReference type="ARBA" id="ARBA00025194"/>
    </source>
</evidence>
<evidence type="ECO:0000259" key="21">
    <source>
        <dbReference type="PROSITE" id="PS50222"/>
    </source>
</evidence>
<keyword evidence="8" id="KW-0254">Endocytosis</keyword>
<keyword evidence="12 18" id="KW-0175">Coiled coil</keyword>
<dbReference type="PROSITE" id="PS50222">
    <property type="entry name" value="EF_HAND_2"/>
    <property type="match status" value="1"/>
</dbReference>
<dbReference type="GO" id="GO:0005886">
    <property type="term" value="C:plasma membrane"/>
    <property type="evidence" value="ECO:0007669"/>
    <property type="project" value="UniProtKB-SubCell"/>
</dbReference>
<comment type="subcellular location">
    <subcellularLocation>
        <location evidence="3">Cell membrane</location>
        <topology evidence="3">Peripheral membrane protein</topology>
        <orientation evidence="3">Cytoplasmic side</orientation>
    </subcellularLocation>
    <subcellularLocation>
        <location evidence="2">Cytoplasm</location>
        <location evidence="2">Cytoskeleton</location>
        <location evidence="2">Actin patch</location>
    </subcellularLocation>
    <subcellularLocation>
        <location evidence="1">Endosome membrane</location>
        <topology evidence="1">Peripheral membrane protein</topology>
        <orientation evidence="1">Cytoplasmic side</orientation>
    </subcellularLocation>
</comment>
<evidence type="ECO:0000256" key="1">
    <source>
        <dbReference type="ARBA" id="ARBA00004125"/>
    </source>
</evidence>
<evidence type="ECO:0000256" key="15">
    <source>
        <dbReference type="ARBA" id="ARBA00023212"/>
    </source>
</evidence>
<comment type="similarity">
    <text evidence="4">Belongs to the END3 family.</text>
</comment>
<keyword evidence="11" id="KW-0106">Calcium</keyword>
<feature type="region of interest" description="Disordered" evidence="19">
    <location>
        <begin position="277"/>
        <end position="298"/>
    </location>
</feature>
<evidence type="ECO:0000313" key="22">
    <source>
        <dbReference type="EMBL" id="KAK3172911.1"/>
    </source>
</evidence>
<evidence type="ECO:0000256" key="11">
    <source>
        <dbReference type="ARBA" id="ARBA00022837"/>
    </source>
</evidence>
<evidence type="ECO:0000256" key="3">
    <source>
        <dbReference type="ARBA" id="ARBA00004413"/>
    </source>
</evidence>
<accession>A0AAD9Z8H7</accession>
<keyword evidence="7" id="KW-0963">Cytoplasm</keyword>
<dbReference type="GO" id="GO:0030479">
    <property type="term" value="C:actin cortical patch"/>
    <property type="evidence" value="ECO:0007669"/>
    <property type="project" value="UniProtKB-SubCell"/>
</dbReference>
<evidence type="ECO:0000256" key="7">
    <source>
        <dbReference type="ARBA" id="ARBA00022490"/>
    </source>
</evidence>
<comment type="subunit">
    <text evidence="5">Component of the PAN1 actin cytoskeleton-regulatory complex.</text>
</comment>
<dbReference type="Gene3D" id="1.10.238.10">
    <property type="entry name" value="EF-hand"/>
    <property type="match status" value="2"/>
</dbReference>
<dbReference type="Pfam" id="PF12761">
    <property type="entry name" value="End3"/>
    <property type="match status" value="1"/>
</dbReference>
<feature type="coiled-coil region" evidence="18">
    <location>
        <begin position="300"/>
        <end position="389"/>
    </location>
</feature>
<feature type="domain" description="EF-hand" evidence="21">
    <location>
        <begin position="42"/>
        <end position="77"/>
    </location>
</feature>
<evidence type="ECO:0000256" key="8">
    <source>
        <dbReference type="ARBA" id="ARBA00022583"/>
    </source>
</evidence>
<sequence length="412" mass="46391">MSNKRIEQAEVEKYWEIFSPLANGGTHLSGAQAASVLKNSQLRDDQLERVWDLADVDNDGSLDFEEFCVAMRIIFDLVNGEYADVPSFLPDWLVPESKAHLVQANRALSGTQPAFSPISNSYDDDDDTLGLKDGFDWYMSPSDKSKYESIYTANKSLHGALSFQSLEPLYSSLDVPDTDLRSAWNLVNPASEPAIGKHAALAFLHILNNRHEGYRIPRSVPSSLRATFEQGQIDYNVENKGVKTKSGSSRWAVDDEETPTGRKAKFGDTYLSRLGVGGKGSYQPSGTDFSSTRTTEDWEEVRLKRQLQDLEDKINTIESRAKGKSGRRREEESKPALVKRELEMLLEYKRKEIRELERGEGRSKVGEGLRGVENEIKDIKGMVEGLESHLRTREGVLEDLGRHIEEEKRSGR</sequence>
<dbReference type="GO" id="GO:0007015">
    <property type="term" value="P:actin filament organization"/>
    <property type="evidence" value="ECO:0007669"/>
    <property type="project" value="InterPro"/>
</dbReference>
<dbReference type="EMBL" id="JASNWA010000007">
    <property type="protein sequence ID" value="KAK3172911.1"/>
    <property type="molecule type" value="Genomic_DNA"/>
</dbReference>
<dbReference type="GO" id="GO:0006897">
    <property type="term" value="P:endocytosis"/>
    <property type="evidence" value="ECO:0007669"/>
    <property type="project" value="UniProtKB-KW"/>
</dbReference>
<dbReference type="InterPro" id="IPR018247">
    <property type="entry name" value="EF_Hand_1_Ca_BS"/>
</dbReference>
<keyword evidence="23" id="KW-1185">Reference proteome</keyword>
<reference evidence="22" key="1">
    <citation type="submission" date="2022-11" db="EMBL/GenBank/DDBJ databases">
        <title>Chromosomal genome sequence assembly and mating type (MAT) locus characterization of the leprose asexual lichenized fungus Lepraria neglecta (Nyl.) Erichsen.</title>
        <authorList>
            <person name="Allen J.L."/>
            <person name="Pfeffer B."/>
        </authorList>
    </citation>
    <scope>NUCLEOTIDE SEQUENCE</scope>
    <source>
        <strain evidence="22">Allen 5258</strain>
    </source>
</reference>
<dbReference type="PANTHER" id="PTHR11216:SF74">
    <property type="entry name" value="ACTIN CYTOSKELETON-REGULATORY COMPLEX PROTEIN END3"/>
    <property type="match status" value="1"/>
</dbReference>
<comment type="caution">
    <text evidence="22">The sequence shown here is derived from an EMBL/GenBank/DDBJ whole genome shotgun (WGS) entry which is preliminary data.</text>
</comment>
<evidence type="ECO:0000313" key="23">
    <source>
        <dbReference type="Proteomes" id="UP001276659"/>
    </source>
</evidence>
<name>A0AAD9Z8H7_9LECA</name>
<evidence type="ECO:0000256" key="18">
    <source>
        <dbReference type="SAM" id="Coils"/>
    </source>
</evidence>
<keyword evidence="13" id="KW-0472">Membrane</keyword>
<dbReference type="InterPro" id="IPR002048">
    <property type="entry name" value="EF_hand_dom"/>
</dbReference>
<protein>
    <recommendedName>
        <fullName evidence="17">Endocytosis protein 3</fullName>
    </recommendedName>
</protein>
<evidence type="ECO:0000256" key="9">
    <source>
        <dbReference type="ARBA" id="ARBA00022737"/>
    </source>
</evidence>
<dbReference type="PANTHER" id="PTHR11216">
    <property type="entry name" value="EH DOMAIN"/>
    <property type="match status" value="1"/>
</dbReference>
<dbReference type="GO" id="GO:0005509">
    <property type="term" value="F:calcium ion binding"/>
    <property type="evidence" value="ECO:0007669"/>
    <property type="project" value="InterPro"/>
</dbReference>
<dbReference type="Pfam" id="PF12763">
    <property type="entry name" value="EH"/>
    <property type="match status" value="1"/>
</dbReference>
<keyword evidence="9" id="KW-0677">Repeat</keyword>
<evidence type="ECO:0000256" key="12">
    <source>
        <dbReference type="ARBA" id="ARBA00023054"/>
    </source>
</evidence>
<evidence type="ECO:0000256" key="6">
    <source>
        <dbReference type="ARBA" id="ARBA00022475"/>
    </source>
</evidence>
<dbReference type="AlphaFoldDB" id="A0AAD9Z8H7"/>